<protein>
    <submittedName>
        <fullName evidence="1">Uncharacterized protein</fullName>
    </submittedName>
</protein>
<organism evidence="1 2">
    <name type="scientific">Klebsiella quasipneumoniae</name>
    <dbReference type="NCBI Taxonomy" id="1463165"/>
    <lineage>
        <taxon>Bacteria</taxon>
        <taxon>Pseudomonadati</taxon>
        <taxon>Pseudomonadota</taxon>
        <taxon>Gammaproteobacteria</taxon>
        <taxon>Enterobacterales</taxon>
        <taxon>Enterobacteriaceae</taxon>
        <taxon>Klebsiella/Raoultella group</taxon>
        <taxon>Klebsiella</taxon>
        <taxon>Klebsiella pneumoniae complex</taxon>
    </lineage>
</organism>
<comment type="caution">
    <text evidence="1">The sequence shown here is derived from an EMBL/GenBank/DDBJ whole genome shotgun (WGS) entry which is preliminary data.</text>
</comment>
<dbReference type="EMBL" id="NXHG01000012">
    <property type="protein sequence ID" value="PCM59939.1"/>
    <property type="molecule type" value="Genomic_DNA"/>
</dbReference>
<dbReference type="AlphaFoldDB" id="A0A2A5MGB1"/>
<gene>
    <name evidence="1" type="ORF">CP911_19080</name>
</gene>
<evidence type="ECO:0000313" key="2">
    <source>
        <dbReference type="Proteomes" id="UP000217648"/>
    </source>
</evidence>
<sequence length="91" mass="10353">MSDLLEIKVGHTYRAKRPRPAGTIISPLVNDRTVTWFSRSHVQYDSPSVSFGRHYPTVTIEKFRSWASHDVTDELPQGEYAPWPIKKAGIA</sequence>
<dbReference type="Proteomes" id="UP000217648">
    <property type="component" value="Unassembled WGS sequence"/>
</dbReference>
<proteinExistence type="predicted"/>
<accession>A0A2A5MGB1</accession>
<evidence type="ECO:0000313" key="1">
    <source>
        <dbReference type="EMBL" id="PCM59939.1"/>
    </source>
</evidence>
<name>A0A2A5MGB1_9ENTR</name>
<reference evidence="1 2" key="1">
    <citation type="submission" date="2017-09" db="EMBL/GenBank/DDBJ databases">
        <title>Mdr eskape-Ghana.</title>
        <authorList>
            <person name="Agyepong N."/>
            <person name="Janice J."/>
            <person name="Samuelsen O."/>
            <person name="Owusu-Ofori A."/>
            <person name="Sundsfjord A."/>
            <person name="Essack S."/>
            <person name="Pedersen T."/>
        </authorList>
    </citation>
    <scope>NUCLEOTIDE SEQUENCE [LARGE SCALE GENOMIC DNA]</scope>
    <source>
        <strain evidence="1 2">46</strain>
    </source>
</reference>
<dbReference type="RefSeq" id="WP_087850938.1">
    <property type="nucleotide sequence ID" value="NZ_NXHG01000012.1"/>
</dbReference>